<accession>A0A8S1R678</accession>
<dbReference type="EMBL" id="CAJJDN010000139">
    <property type="protein sequence ID" value="CAD8122632.1"/>
    <property type="molecule type" value="Genomic_DNA"/>
</dbReference>
<organism evidence="1 2">
    <name type="scientific">Paramecium sonneborni</name>
    <dbReference type="NCBI Taxonomy" id="65129"/>
    <lineage>
        <taxon>Eukaryota</taxon>
        <taxon>Sar</taxon>
        <taxon>Alveolata</taxon>
        <taxon>Ciliophora</taxon>
        <taxon>Intramacronucleata</taxon>
        <taxon>Oligohymenophorea</taxon>
        <taxon>Peniculida</taxon>
        <taxon>Parameciidae</taxon>
        <taxon>Paramecium</taxon>
    </lineage>
</organism>
<reference evidence="1" key="1">
    <citation type="submission" date="2021-01" db="EMBL/GenBank/DDBJ databases">
        <authorList>
            <consortium name="Genoscope - CEA"/>
            <person name="William W."/>
        </authorList>
    </citation>
    <scope>NUCLEOTIDE SEQUENCE</scope>
</reference>
<dbReference type="Proteomes" id="UP000692954">
    <property type="component" value="Unassembled WGS sequence"/>
</dbReference>
<gene>
    <name evidence="1" type="ORF">PSON_ATCC_30995.1.T1390145</name>
</gene>
<protein>
    <submittedName>
        <fullName evidence="1">Uncharacterized protein</fullName>
    </submittedName>
</protein>
<sequence length="47" mass="6025">MKLRLFMSKQLWDSEVFKLSRLHLNNNQILRDYKNIQNKLDWKRYLW</sequence>
<proteinExistence type="predicted"/>
<comment type="caution">
    <text evidence="1">The sequence shown here is derived from an EMBL/GenBank/DDBJ whole genome shotgun (WGS) entry which is preliminary data.</text>
</comment>
<keyword evidence="2" id="KW-1185">Reference proteome</keyword>
<name>A0A8S1R678_9CILI</name>
<evidence type="ECO:0000313" key="1">
    <source>
        <dbReference type="EMBL" id="CAD8122632.1"/>
    </source>
</evidence>
<dbReference type="AlphaFoldDB" id="A0A8S1R678"/>
<evidence type="ECO:0000313" key="2">
    <source>
        <dbReference type="Proteomes" id="UP000692954"/>
    </source>
</evidence>